<protein>
    <submittedName>
        <fullName evidence="1">Golgin B1</fullName>
    </submittedName>
</protein>
<organism evidence="1 2">
    <name type="scientific">Myotis myotis</name>
    <name type="common">Greater mouse-eared bat</name>
    <name type="synonym">Vespertilio myotis</name>
    <dbReference type="NCBI Taxonomy" id="51298"/>
    <lineage>
        <taxon>Eukaryota</taxon>
        <taxon>Metazoa</taxon>
        <taxon>Chordata</taxon>
        <taxon>Craniata</taxon>
        <taxon>Vertebrata</taxon>
        <taxon>Euteleostomi</taxon>
        <taxon>Mammalia</taxon>
        <taxon>Eutheria</taxon>
        <taxon>Laurasiatheria</taxon>
        <taxon>Chiroptera</taxon>
        <taxon>Yangochiroptera</taxon>
        <taxon>Vespertilionidae</taxon>
        <taxon>Myotis</taxon>
    </lineage>
</organism>
<sequence>MKNYLLRLLSWRLRIERERQIKKSRRSAWLILPRSTRATLLLKKVDKMSKRTHFFRNIKNCQFYCWK</sequence>
<gene>
    <name evidence="1" type="ORF">mMyoMyo1_005821</name>
</gene>
<comment type="caution">
    <text evidence="1">The sequence shown here is derived from an EMBL/GenBank/DDBJ whole genome shotgun (WGS) entry which is preliminary data.</text>
</comment>
<name>A0A7J7ZWY1_MYOMY</name>
<evidence type="ECO:0000313" key="1">
    <source>
        <dbReference type="EMBL" id="KAF6378230.1"/>
    </source>
</evidence>
<dbReference type="EMBL" id="JABWUV010000002">
    <property type="protein sequence ID" value="KAF6378230.1"/>
    <property type="molecule type" value="Genomic_DNA"/>
</dbReference>
<reference evidence="1 2" key="1">
    <citation type="journal article" date="2020" name="Nature">
        <title>Six reference-quality genomes reveal evolution of bat adaptations.</title>
        <authorList>
            <person name="Jebb D."/>
            <person name="Huang Z."/>
            <person name="Pippel M."/>
            <person name="Hughes G.M."/>
            <person name="Lavrichenko K."/>
            <person name="Devanna P."/>
            <person name="Winkler S."/>
            <person name="Jermiin L.S."/>
            <person name="Skirmuntt E.C."/>
            <person name="Katzourakis A."/>
            <person name="Burkitt-Gray L."/>
            <person name="Ray D.A."/>
            <person name="Sullivan K.A.M."/>
            <person name="Roscito J.G."/>
            <person name="Kirilenko B.M."/>
            <person name="Davalos L.M."/>
            <person name="Corthals A.P."/>
            <person name="Power M.L."/>
            <person name="Jones G."/>
            <person name="Ransome R.D."/>
            <person name="Dechmann D.K.N."/>
            <person name="Locatelli A.G."/>
            <person name="Puechmaille S.J."/>
            <person name="Fedrigo O."/>
            <person name="Jarvis E.D."/>
            <person name="Hiller M."/>
            <person name="Vernes S.C."/>
            <person name="Myers E.W."/>
            <person name="Teeling E.C."/>
        </authorList>
    </citation>
    <scope>NUCLEOTIDE SEQUENCE [LARGE SCALE GENOMIC DNA]</scope>
    <source>
        <strain evidence="1">MMyoMyo1</strain>
        <tissue evidence="1">Flight muscle</tissue>
    </source>
</reference>
<dbReference type="Proteomes" id="UP000527355">
    <property type="component" value="Unassembled WGS sequence"/>
</dbReference>
<dbReference type="AlphaFoldDB" id="A0A7J7ZWY1"/>
<accession>A0A7J7ZWY1</accession>
<evidence type="ECO:0000313" key="2">
    <source>
        <dbReference type="Proteomes" id="UP000527355"/>
    </source>
</evidence>
<proteinExistence type="predicted"/>
<keyword evidence="2" id="KW-1185">Reference proteome</keyword>